<accession>A0A8S9N6I9</accession>
<dbReference type="Proteomes" id="UP000712600">
    <property type="component" value="Unassembled WGS sequence"/>
</dbReference>
<name>A0A8S9N6I9_BRACR</name>
<reference evidence="2" key="1">
    <citation type="submission" date="2019-12" db="EMBL/GenBank/DDBJ databases">
        <title>Genome sequencing and annotation of Brassica cretica.</title>
        <authorList>
            <person name="Studholme D.J."/>
            <person name="Sarris P."/>
        </authorList>
    </citation>
    <scope>NUCLEOTIDE SEQUENCE</scope>
    <source>
        <strain evidence="2">PFS-109/04</strain>
        <tissue evidence="2">Leaf</tissue>
    </source>
</reference>
<evidence type="ECO:0000313" key="2">
    <source>
        <dbReference type="EMBL" id="KAF3489378.1"/>
    </source>
</evidence>
<feature type="region of interest" description="Disordered" evidence="1">
    <location>
        <begin position="229"/>
        <end position="263"/>
    </location>
</feature>
<evidence type="ECO:0008006" key="4">
    <source>
        <dbReference type="Google" id="ProtNLM"/>
    </source>
</evidence>
<dbReference type="AlphaFoldDB" id="A0A8S9N6I9"/>
<gene>
    <name evidence="2" type="ORF">F2Q69_00053374</name>
</gene>
<dbReference type="EMBL" id="QGKX02002183">
    <property type="protein sequence ID" value="KAF3489378.1"/>
    <property type="molecule type" value="Genomic_DNA"/>
</dbReference>
<sequence length="358" mass="39674">MIRTDHGKTKSRYGNRPRDLEGLKKIKEASWTQCITAGRCSKQARPARLGFHACERGSSKMSRLSQDALSRGKTLKTERVVTWTREWLRLKETCNTLLEVNVIPWWPSKTSKHMQCSCWSKEDTTCLVHEWACDQMDQLGLSISQEVWHIGEWYGTFSRCVIKPKSYSSRYLMIEKGLFQMGTGDCLVIVNEAGEGRQHHRIRGRIHSKWGRLVASPILDRIIQTDLSARRRTSQRQGQRSWTSKPVAGRGPGQLPELDGLAHSAGTAGDQLNSAGLSVQVMGSWAGSGQWSGHVGDPCVPMGWWALGIEPGAWAILVGLFWTGPGVGATFEKVTAPSSIKGRQVRAFAGTPGLPPTP</sequence>
<evidence type="ECO:0000313" key="3">
    <source>
        <dbReference type="Proteomes" id="UP000712600"/>
    </source>
</evidence>
<comment type="caution">
    <text evidence="2">The sequence shown here is derived from an EMBL/GenBank/DDBJ whole genome shotgun (WGS) entry which is preliminary data.</text>
</comment>
<evidence type="ECO:0000256" key="1">
    <source>
        <dbReference type="SAM" id="MobiDB-lite"/>
    </source>
</evidence>
<organism evidence="2 3">
    <name type="scientific">Brassica cretica</name>
    <name type="common">Mustard</name>
    <dbReference type="NCBI Taxonomy" id="69181"/>
    <lineage>
        <taxon>Eukaryota</taxon>
        <taxon>Viridiplantae</taxon>
        <taxon>Streptophyta</taxon>
        <taxon>Embryophyta</taxon>
        <taxon>Tracheophyta</taxon>
        <taxon>Spermatophyta</taxon>
        <taxon>Magnoliopsida</taxon>
        <taxon>eudicotyledons</taxon>
        <taxon>Gunneridae</taxon>
        <taxon>Pentapetalae</taxon>
        <taxon>rosids</taxon>
        <taxon>malvids</taxon>
        <taxon>Brassicales</taxon>
        <taxon>Brassicaceae</taxon>
        <taxon>Brassiceae</taxon>
        <taxon>Brassica</taxon>
    </lineage>
</organism>
<protein>
    <recommendedName>
        <fullName evidence="4">DUF4283 domain-containing protein</fullName>
    </recommendedName>
</protein>
<proteinExistence type="predicted"/>